<gene>
    <name evidence="1" type="ORF">NDU88_003377</name>
</gene>
<dbReference type="AlphaFoldDB" id="A0AAV7W556"/>
<dbReference type="Proteomes" id="UP001066276">
    <property type="component" value="Chromosome 1_2"/>
</dbReference>
<proteinExistence type="predicted"/>
<evidence type="ECO:0000313" key="2">
    <source>
        <dbReference type="Proteomes" id="UP001066276"/>
    </source>
</evidence>
<keyword evidence="2" id="KW-1185">Reference proteome</keyword>
<protein>
    <submittedName>
        <fullName evidence="1">Uncharacterized protein</fullName>
    </submittedName>
</protein>
<dbReference type="EMBL" id="JANPWB010000002">
    <property type="protein sequence ID" value="KAJ1207987.1"/>
    <property type="molecule type" value="Genomic_DNA"/>
</dbReference>
<accession>A0AAV7W556</accession>
<comment type="caution">
    <text evidence="1">The sequence shown here is derived from an EMBL/GenBank/DDBJ whole genome shotgun (WGS) entry which is preliminary data.</text>
</comment>
<organism evidence="1 2">
    <name type="scientific">Pleurodeles waltl</name>
    <name type="common">Iberian ribbed newt</name>
    <dbReference type="NCBI Taxonomy" id="8319"/>
    <lineage>
        <taxon>Eukaryota</taxon>
        <taxon>Metazoa</taxon>
        <taxon>Chordata</taxon>
        <taxon>Craniata</taxon>
        <taxon>Vertebrata</taxon>
        <taxon>Euteleostomi</taxon>
        <taxon>Amphibia</taxon>
        <taxon>Batrachia</taxon>
        <taxon>Caudata</taxon>
        <taxon>Salamandroidea</taxon>
        <taxon>Salamandridae</taxon>
        <taxon>Pleurodelinae</taxon>
        <taxon>Pleurodeles</taxon>
    </lineage>
</organism>
<reference evidence="1" key="1">
    <citation type="journal article" date="2022" name="bioRxiv">
        <title>Sequencing and chromosome-scale assembly of the giantPleurodeles waltlgenome.</title>
        <authorList>
            <person name="Brown T."/>
            <person name="Elewa A."/>
            <person name="Iarovenko S."/>
            <person name="Subramanian E."/>
            <person name="Araus A.J."/>
            <person name="Petzold A."/>
            <person name="Susuki M."/>
            <person name="Suzuki K.-i.T."/>
            <person name="Hayashi T."/>
            <person name="Toyoda A."/>
            <person name="Oliveira C."/>
            <person name="Osipova E."/>
            <person name="Leigh N.D."/>
            <person name="Simon A."/>
            <person name="Yun M.H."/>
        </authorList>
    </citation>
    <scope>NUCLEOTIDE SEQUENCE</scope>
    <source>
        <strain evidence="1">20211129_DDA</strain>
        <tissue evidence="1">Liver</tissue>
    </source>
</reference>
<name>A0AAV7W556_PLEWA</name>
<evidence type="ECO:0000313" key="1">
    <source>
        <dbReference type="EMBL" id="KAJ1207987.1"/>
    </source>
</evidence>
<sequence>MDQLRVHSTRIQHCLRSLCVGRSVLRKGSYGEALVWRGQRDGEDVLPVRYLGHVPLCLPLKGQHAGSQMLPTNIHAWFYHKAFYWTNSLERTS</sequence>